<reference evidence="3 4" key="1">
    <citation type="submission" date="2020-08" db="EMBL/GenBank/DDBJ databases">
        <title>Genomic Encyclopedia of Type Strains, Phase IV (KMG-V): Genome sequencing to study the core and pangenomes of soil and plant-associated prokaryotes.</title>
        <authorList>
            <person name="Whitman W."/>
        </authorList>
    </citation>
    <scope>NUCLEOTIDE SEQUENCE [LARGE SCALE GENOMIC DNA]</scope>
    <source>
        <strain evidence="3 4">SEMIA 4084</strain>
    </source>
</reference>
<keyword evidence="1" id="KW-0479">Metal-binding</keyword>
<evidence type="ECO:0000313" key="3">
    <source>
        <dbReference type="EMBL" id="MBB5537168.1"/>
    </source>
</evidence>
<accession>A0A7W8XAX7</accession>
<dbReference type="EMBL" id="JACHBK010000008">
    <property type="protein sequence ID" value="MBB5537168.1"/>
    <property type="molecule type" value="Genomic_DNA"/>
</dbReference>
<protein>
    <submittedName>
        <fullName evidence="3">Copper chaperone</fullName>
    </submittedName>
</protein>
<dbReference type="RefSeq" id="WP_018324858.1">
    <property type="nucleotide sequence ID" value="NZ_JACHBK010000008.1"/>
</dbReference>
<comment type="caution">
    <text evidence="3">The sequence shown here is derived from an EMBL/GenBank/DDBJ whole genome shotgun (WGS) entry which is preliminary data.</text>
</comment>
<dbReference type="Pfam" id="PF00403">
    <property type="entry name" value="HMA"/>
    <property type="match status" value="1"/>
</dbReference>
<evidence type="ECO:0000313" key="4">
    <source>
        <dbReference type="Proteomes" id="UP000585507"/>
    </source>
</evidence>
<organism evidence="3 4">
    <name type="scientific">Rhizobium giardinii</name>
    <dbReference type="NCBI Taxonomy" id="56731"/>
    <lineage>
        <taxon>Bacteria</taxon>
        <taxon>Pseudomonadati</taxon>
        <taxon>Pseudomonadota</taxon>
        <taxon>Alphaproteobacteria</taxon>
        <taxon>Hyphomicrobiales</taxon>
        <taxon>Rhizobiaceae</taxon>
        <taxon>Rhizobium/Agrobacterium group</taxon>
        <taxon>Rhizobium</taxon>
    </lineage>
</organism>
<dbReference type="GO" id="GO:0046872">
    <property type="term" value="F:metal ion binding"/>
    <property type="evidence" value="ECO:0007669"/>
    <property type="project" value="UniProtKB-KW"/>
</dbReference>
<sequence length="67" mass="7145">MYEFDIQNMTCGHCKGTVEKAIKAADPAAVATVDLASRKATVETTLDPALIGQAIEDAGYPVSYARR</sequence>
<feature type="domain" description="HMA" evidence="2">
    <location>
        <begin position="1"/>
        <end position="63"/>
    </location>
</feature>
<name>A0A7W8XAX7_9HYPH</name>
<dbReference type="PROSITE" id="PS01047">
    <property type="entry name" value="HMA_1"/>
    <property type="match status" value="1"/>
</dbReference>
<dbReference type="InterPro" id="IPR006121">
    <property type="entry name" value="HMA_dom"/>
</dbReference>
<evidence type="ECO:0000259" key="2">
    <source>
        <dbReference type="PROSITE" id="PS50846"/>
    </source>
</evidence>
<evidence type="ECO:0000256" key="1">
    <source>
        <dbReference type="ARBA" id="ARBA00022723"/>
    </source>
</evidence>
<keyword evidence="4" id="KW-1185">Reference proteome</keyword>
<dbReference type="Gene3D" id="3.30.70.100">
    <property type="match status" value="1"/>
</dbReference>
<dbReference type="SUPFAM" id="SSF55008">
    <property type="entry name" value="HMA, heavy metal-associated domain"/>
    <property type="match status" value="1"/>
</dbReference>
<dbReference type="CDD" id="cd00371">
    <property type="entry name" value="HMA"/>
    <property type="match status" value="1"/>
</dbReference>
<dbReference type="PROSITE" id="PS50846">
    <property type="entry name" value="HMA_2"/>
    <property type="match status" value="1"/>
</dbReference>
<dbReference type="AlphaFoldDB" id="A0A7W8XAX7"/>
<dbReference type="InterPro" id="IPR036163">
    <property type="entry name" value="HMA_dom_sf"/>
</dbReference>
<gene>
    <name evidence="3" type="ORF">GGD55_003883</name>
</gene>
<dbReference type="InterPro" id="IPR017969">
    <property type="entry name" value="Heavy-metal-associated_CS"/>
</dbReference>
<dbReference type="Proteomes" id="UP000585507">
    <property type="component" value="Unassembled WGS sequence"/>
</dbReference>
<proteinExistence type="predicted"/>